<dbReference type="PANTHER" id="PTHR43394">
    <property type="entry name" value="ATP-DEPENDENT PERMEASE MDL1, MITOCHONDRIAL"/>
    <property type="match status" value="1"/>
</dbReference>
<evidence type="ECO:0000259" key="5">
    <source>
        <dbReference type="Pfam" id="PF00005"/>
    </source>
</evidence>
<dbReference type="Proteomes" id="UP001642360">
    <property type="component" value="Unassembled WGS sequence"/>
</dbReference>
<comment type="caution">
    <text evidence="6">The sequence shown here is derived from an EMBL/GenBank/DDBJ whole genome shotgun (WGS) entry which is preliminary data.</text>
</comment>
<evidence type="ECO:0000256" key="3">
    <source>
        <dbReference type="ARBA" id="ARBA00022989"/>
    </source>
</evidence>
<dbReference type="Pfam" id="PF00005">
    <property type="entry name" value="ABC_tran"/>
    <property type="match status" value="1"/>
</dbReference>
<protein>
    <recommendedName>
        <fullName evidence="5">ABC transporter domain-containing protein</fullName>
    </recommendedName>
</protein>
<reference evidence="6 8" key="1">
    <citation type="submission" date="2024-02" db="EMBL/GenBank/DDBJ databases">
        <authorList>
            <person name="Vignale AGUSTIN F."/>
            <person name="Sosa J E."/>
            <person name="Modenutti C."/>
        </authorList>
    </citation>
    <scope>NUCLEOTIDE SEQUENCE [LARGE SCALE GENOMIC DNA]</scope>
</reference>
<dbReference type="InterPro" id="IPR027417">
    <property type="entry name" value="P-loop_NTPase"/>
</dbReference>
<dbReference type="EMBL" id="CAUOFW020003536">
    <property type="protein sequence ID" value="CAK9160550.1"/>
    <property type="molecule type" value="Genomic_DNA"/>
</dbReference>
<dbReference type="InterPro" id="IPR003439">
    <property type="entry name" value="ABC_transporter-like_ATP-bd"/>
</dbReference>
<evidence type="ECO:0000256" key="4">
    <source>
        <dbReference type="ARBA" id="ARBA00023136"/>
    </source>
</evidence>
<keyword evidence="8" id="KW-1185">Reference proteome</keyword>
<feature type="domain" description="ABC transporter" evidence="5">
    <location>
        <begin position="54"/>
        <end position="146"/>
    </location>
</feature>
<evidence type="ECO:0000256" key="2">
    <source>
        <dbReference type="ARBA" id="ARBA00022692"/>
    </source>
</evidence>
<dbReference type="GO" id="GO:0016020">
    <property type="term" value="C:membrane"/>
    <property type="evidence" value="ECO:0007669"/>
    <property type="project" value="UniProtKB-SubCell"/>
</dbReference>
<accession>A0ABC8SLM0</accession>
<name>A0ABC8SLM0_9AQUA</name>
<comment type="subcellular location">
    <subcellularLocation>
        <location evidence="1">Membrane</location>
        <topology evidence="1">Multi-pass membrane protein</topology>
    </subcellularLocation>
</comment>
<sequence>MKAAGASRRVFQLLDRVSSMPTSGDKCPIGNPDGDVELDDVWFSYPSRPSHMVLKGISLKLRPGSKVALVGPSGGGKTTIANLIERFYDPLKGKILLNGVSLVEISHDYLHRKVSIVSQEPVLFNCSIEENIAYGINGKASSAEIENVA</sequence>
<gene>
    <name evidence="6" type="ORF">ILEXP_LOCUS26677</name>
    <name evidence="7" type="ORF">ILEXP_LOCUS29321</name>
</gene>
<organism evidence="6 8">
    <name type="scientific">Ilex paraguariensis</name>
    <name type="common">yerba mate</name>
    <dbReference type="NCBI Taxonomy" id="185542"/>
    <lineage>
        <taxon>Eukaryota</taxon>
        <taxon>Viridiplantae</taxon>
        <taxon>Streptophyta</taxon>
        <taxon>Embryophyta</taxon>
        <taxon>Tracheophyta</taxon>
        <taxon>Spermatophyta</taxon>
        <taxon>Magnoliopsida</taxon>
        <taxon>eudicotyledons</taxon>
        <taxon>Gunneridae</taxon>
        <taxon>Pentapetalae</taxon>
        <taxon>asterids</taxon>
        <taxon>campanulids</taxon>
        <taxon>Aquifoliales</taxon>
        <taxon>Aquifoliaceae</taxon>
        <taxon>Ilex</taxon>
    </lineage>
</organism>
<dbReference type="Gene3D" id="1.20.1560.10">
    <property type="entry name" value="ABC transporter type 1, transmembrane domain"/>
    <property type="match status" value="1"/>
</dbReference>
<proteinExistence type="predicted"/>
<feature type="non-terminal residue" evidence="6">
    <location>
        <position position="149"/>
    </location>
</feature>
<dbReference type="AlphaFoldDB" id="A0ABC8SLM0"/>
<evidence type="ECO:0000256" key="1">
    <source>
        <dbReference type="ARBA" id="ARBA00004141"/>
    </source>
</evidence>
<dbReference type="Gene3D" id="3.40.50.300">
    <property type="entry name" value="P-loop containing nucleotide triphosphate hydrolases"/>
    <property type="match status" value="1"/>
</dbReference>
<evidence type="ECO:0000313" key="8">
    <source>
        <dbReference type="Proteomes" id="UP001642360"/>
    </source>
</evidence>
<evidence type="ECO:0000313" key="7">
    <source>
        <dbReference type="EMBL" id="CAK9160550.1"/>
    </source>
</evidence>
<keyword evidence="2" id="KW-0812">Transmembrane</keyword>
<dbReference type="EMBL" id="CAUOFW020003109">
    <property type="protein sequence ID" value="CAK9158077.1"/>
    <property type="molecule type" value="Genomic_DNA"/>
</dbReference>
<dbReference type="InterPro" id="IPR039421">
    <property type="entry name" value="Type_1_exporter"/>
</dbReference>
<dbReference type="InterPro" id="IPR036640">
    <property type="entry name" value="ABC1_TM_sf"/>
</dbReference>
<keyword evidence="4" id="KW-0472">Membrane</keyword>
<keyword evidence="3" id="KW-1133">Transmembrane helix</keyword>
<evidence type="ECO:0000313" key="6">
    <source>
        <dbReference type="EMBL" id="CAK9158077.1"/>
    </source>
</evidence>
<dbReference type="SUPFAM" id="SSF52540">
    <property type="entry name" value="P-loop containing nucleoside triphosphate hydrolases"/>
    <property type="match status" value="1"/>
</dbReference>
<dbReference type="PANTHER" id="PTHR43394:SF1">
    <property type="entry name" value="ATP-BINDING CASSETTE SUB-FAMILY B MEMBER 10, MITOCHONDRIAL"/>
    <property type="match status" value="1"/>
</dbReference>